<dbReference type="Proteomes" id="UP000030325">
    <property type="component" value="Segment"/>
</dbReference>
<dbReference type="RefSeq" id="YP_009148748.1">
    <property type="nucleotide sequence ID" value="NC_027350.1"/>
</dbReference>
<organism evidence="1 2">
    <name type="scientific">Citrobacter phage Stevie</name>
    <dbReference type="NCBI Taxonomy" id="2885922"/>
    <lineage>
        <taxon>Viruses</taxon>
        <taxon>Duplodnaviria</taxon>
        <taxon>Heunggongvirae</taxon>
        <taxon>Uroviricota</taxon>
        <taxon>Caudoviricetes</taxon>
        <taxon>Drexlerviridae</taxon>
        <taxon>Tempevirinae</taxon>
        <taxon>Tlsvirus</taxon>
        <taxon>Tlsvirus stevie</taxon>
    </lineage>
</organism>
<keyword evidence="2" id="KW-1185">Reference proteome</keyword>
<proteinExistence type="predicted"/>
<dbReference type="KEGG" id="vg:24722930"/>
<name>A0A0A0YQN5_9CAUD</name>
<sequence>MKNYSASQHLIDLILKESSAMRVSHDDLVYSLLLLLYSDMRAFGDNEHQLTNDDGELLIHVRRFE</sequence>
<accession>A0A0A0YQN5</accession>
<evidence type="ECO:0000313" key="1">
    <source>
        <dbReference type="EMBL" id="AIX12311.1"/>
    </source>
</evidence>
<gene>
    <name evidence="1" type="ORF">CPT_Stevie42</name>
</gene>
<reference evidence="1 2" key="1">
    <citation type="journal article" date="2015" name="Genome Announc.">
        <title>Complete Genome of Citrobacter freundii Siphophage Stevie.</title>
        <authorList>
            <person name="Shaw J.P."/>
            <person name="Aviles Medina C.A."/>
            <person name="Chen Y."/>
            <person name="Luna A.J."/>
            <person name="Hernandez A.C."/>
            <person name="Kuty Everett G.F."/>
        </authorList>
    </citation>
    <scope>NUCLEOTIDE SEQUENCE [LARGE SCALE GENOMIC DNA]</scope>
</reference>
<dbReference type="GeneID" id="24722930"/>
<evidence type="ECO:0000313" key="2">
    <source>
        <dbReference type="Proteomes" id="UP000030325"/>
    </source>
</evidence>
<dbReference type="EMBL" id="KM236241">
    <property type="protein sequence ID" value="AIX12311.1"/>
    <property type="molecule type" value="Genomic_DNA"/>
</dbReference>
<protein>
    <submittedName>
        <fullName evidence="1">Uncharacterized protein</fullName>
    </submittedName>
</protein>